<gene>
    <name evidence="10 12" type="primary">miaA</name>
    <name evidence="12" type="ORF">FYJ35_06880</name>
</gene>
<keyword evidence="5 10" id="KW-0819">tRNA processing</keyword>
<comment type="catalytic activity">
    <reaction evidence="9 10">
        <text>adenosine(37) in tRNA + dimethylallyl diphosphate = N(6)-dimethylallyladenosine(37) in tRNA + diphosphate</text>
        <dbReference type="Rhea" id="RHEA:26482"/>
        <dbReference type="Rhea" id="RHEA-COMP:10162"/>
        <dbReference type="Rhea" id="RHEA-COMP:10375"/>
        <dbReference type="ChEBI" id="CHEBI:33019"/>
        <dbReference type="ChEBI" id="CHEBI:57623"/>
        <dbReference type="ChEBI" id="CHEBI:74411"/>
        <dbReference type="ChEBI" id="CHEBI:74415"/>
        <dbReference type="EC" id="2.5.1.75"/>
    </reaction>
</comment>
<keyword evidence="4 10" id="KW-0808">Transferase</keyword>
<evidence type="ECO:0000313" key="13">
    <source>
        <dbReference type="Proteomes" id="UP000481852"/>
    </source>
</evidence>
<comment type="similarity">
    <text evidence="3 10">Belongs to the IPP transferase family.</text>
</comment>
<dbReference type="InterPro" id="IPR008144">
    <property type="entry name" value="Guanylate_kin-like_dom"/>
</dbReference>
<evidence type="ECO:0000256" key="3">
    <source>
        <dbReference type="ARBA" id="ARBA00005842"/>
    </source>
</evidence>
<dbReference type="Gene3D" id="1.10.20.140">
    <property type="match status" value="1"/>
</dbReference>
<dbReference type="InterPro" id="IPR039657">
    <property type="entry name" value="Dimethylallyltransferase"/>
</dbReference>
<comment type="function">
    <text evidence="2 10">Catalyzes the transfer of a dimethylallyl group onto the adenine at position 37 in tRNAs that read codons beginning with uridine, leading to the formation of N6-(dimethylallyl)adenosine (i(6)A).</text>
</comment>
<feature type="region of interest" description="Interaction with substrate tRNA" evidence="10">
    <location>
        <begin position="40"/>
        <end position="43"/>
    </location>
</feature>
<organism evidence="12 13">
    <name type="scientific">Porcincola intestinalis</name>
    <dbReference type="NCBI Taxonomy" id="2606632"/>
    <lineage>
        <taxon>Bacteria</taxon>
        <taxon>Bacillati</taxon>
        <taxon>Bacillota</taxon>
        <taxon>Clostridia</taxon>
        <taxon>Lachnospirales</taxon>
        <taxon>Lachnospiraceae</taxon>
        <taxon>Porcincola</taxon>
    </lineage>
</organism>
<reference evidence="12 13" key="1">
    <citation type="submission" date="2019-08" db="EMBL/GenBank/DDBJ databases">
        <title>In-depth cultivation of the pig gut microbiome towards novel bacterial diversity and tailored functional studies.</title>
        <authorList>
            <person name="Wylensek D."/>
            <person name="Hitch T.C.A."/>
            <person name="Clavel T."/>
        </authorList>
    </citation>
    <scope>NUCLEOTIDE SEQUENCE [LARGE SCALE GENOMIC DNA]</scope>
    <source>
        <strain evidence="12 13">Oil+RF-744-WCA-WT-11</strain>
    </source>
</reference>
<evidence type="ECO:0000256" key="4">
    <source>
        <dbReference type="ARBA" id="ARBA00022679"/>
    </source>
</evidence>
<protein>
    <recommendedName>
        <fullName evidence="10">tRNA dimethylallyltransferase</fullName>
        <ecNumber evidence="10">2.5.1.75</ecNumber>
    </recommendedName>
    <alternativeName>
        <fullName evidence="10">Dimethylallyl diphosphate:tRNA dimethylallyltransferase</fullName>
        <shortName evidence="10">DMAPP:tRNA dimethylallyltransferase</shortName>
        <shortName evidence="10">DMATase</shortName>
    </alternativeName>
    <alternativeName>
        <fullName evidence="10">Isopentenyl-diphosphate:tRNA isopentenyltransferase</fullName>
        <shortName evidence="10">IPP transferase</shortName>
        <shortName evidence="10">IPPT</shortName>
        <shortName evidence="10">IPTase</shortName>
    </alternativeName>
</protein>
<dbReference type="PANTHER" id="PTHR11088:SF60">
    <property type="entry name" value="TRNA DIMETHYLALLYLTRANSFERASE"/>
    <property type="match status" value="1"/>
</dbReference>
<dbReference type="SUPFAM" id="SSF52540">
    <property type="entry name" value="P-loop containing nucleoside triphosphate hydrolases"/>
    <property type="match status" value="2"/>
</dbReference>
<evidence type="ECO:0000256" key="7">
    <source>
        <dbReference type="ARBA" id="ARBA00022840"/>
    </source>
</evidence>
<feature type="domain" description="Guanylate kinase-like" evidence="11">
    <location>
        <begin position="8"/>
        <end position="219"/>
    </location>
</feature>
<dbReference type="PROSITE" id="PS50052">
    <property type="entry name" value="GUANYLATE_KINASE_2"/>
    <property type="match status" value="1"/>
</dbReference>
<evidence type="ECO:0000256" key="10">
    <source>
        <dbReference type="HAMAP-Rule" id="MF_00185"/>
    </source>
</evidence>
<dbReference type="GO" id="GO:0052381">
    <property type="term" value="F:tRNA dimethylallyltransferase activity"/>
    <property type="evidence" value="ECO:0007669"/>
    <property type="project" value="UniProtKB-UniRule"/>
</dbReference>
<feature type="site" description="Interaction with substrate tRNA" evidence="10">
    <location>
        <position position="106"/>
    </location>
</feature>
<sequence length="324" mass="37557">MGQEKEKKKLIVLTGPTASGKTALSVRLAERIGGEIISADSMQVYRGMDIGSAKIRPEEMRGVPHHLIDVLEPDESFDAARFQHLAKKAMDGIWSRGHIPILAGGTGFYIQGVVYDVDFTENDGDMSLRRELEAIGREPSGKERLHEMLRRVDPDAAEQIHPNNVKRTIRAIEYHQQTGQTMSAHNREERGKTSPYKFVYFVLEDEREVLYRRIDQRVEEMIRQGLEEEVRTLRARGVTREMTSMQGLGYKEMMDYLDGLIPYEEAVLRIQRDTRHFAKRQLTWFRRERDVTWIRKQDYGRDPDRILAAMLAILQQRGIIQTEE</sequence>
<evidence type="ECO:0000256" key="2">
    <source>
        <dbReference type="ARBA" id="ARBA00003213"/>
    </source>
</evidence>
<dbReference type="NCBIfam" id="TIGR00174">
    <property type="entry name" value="miaA"/>
    <property type="match status" value="1"/>
</dbReference>
<dbReference type="EMBL" id="VULZ01000006">
    <property type="protein sequence ID" value="MSS14768.1"/>
    <property type="molecule type" value="Genomic_DNA"/>
</dbReference>
<comment type="cofactor">
    <cofactor evidence="1 10">
        <name>Mg(2+)</name>
        <dbReference type="ChEBI" id="CHEBI:18420"/>
    </cofactor>
</comment>
<feature type="binding site" evidence="10">
    <location>
        <begin position="17"/>
        <end position="22"/>
    </location>
    <ligand>
        <name>substrate</name>
    </ligand>
</feature>
<dbReference type="RefSeq" id="WP_154524954.1">
    <property type="nucleotide sequence ID" value="NZ_VULZ01000006.1"/>
</dbReference>
<dbReference type="Proteomes" id="UP000481852">
    <property type="component" value="Unassembled WGS sequence"/>
</dbReference>
<name>A0A6L5X5T8_9FIRM</name>
<evidence type="ECO:0000256" key="1">
    <source>
        <dbReference type="ARBA" id="ARBA00001946"/>
    </source>
</evidence>
<dbReference type="Gene3D" id="3.40.50.300">
    <property type="entry name" value="P-loop containing nucleotide triphosphate hydrolases"/>
    <property type="match status" value="1"/>
</dbReference>
<keyword evidence="8 10" id="KW-0460">Magnesium</keyword>
<dbReference type="GO" id="GO:0006400">
    <property type="term" value="P:tRNA modification"/>
    <property type="evidence" value="ECO:0007669"/>
    <property type="project" value="TreeGrafter"/>
</dbReference>
<evidence type="ECO:0000256" key="6">
    <source>
        <dbReference type="ARBA" id="ARBA00022741"/>
    </source>
</evidence>
<proteinExistence type="inferred from homology"/>
<keyword evidence="6 10" id="KW-0547">Nucleotide-binding</keyword>
<accession>A0A6L5X5T8</accession>
<comment type="caution">
    <text evidence="12">The sequence shown here is derived from an EMBL/GenBank/DDBJ whole genome shotgun (WGS) entry which is preliminary data.</text>
</comment>
<dbReference type="HAMAP" id="MF_00185">
    <property type="entry name" value="IPP_trans"/>
    <property type="match status" value="1"/>
</dbReference>
<evidence type="ECO:0000256" key="8">
    <source>
        <dbReference type="ARBA" id="ARBA00022842"/>
    </source>
</evidence>
<comment type="subunit">
    <text evidence="10">Monomer.</text>
</comment>
<keyword evidence="7 10" id="KW-0067">ATP-binding</keyword>
<dbReference type="EC" id="2.5.1.75" evidence="10"/>
<dbReference type="PANTHER" id="PTHR11088">
    <property type="entry name" value="TRNA DIMETHYLALLYLTRANSFERASE"/>
    <property type="match status" value="1"/>
</dbReference>
<evidence type="ECO:0000256" key="5">
    <source>
        <dbReference type="ARBA" id="ARBA00022694"/>
    </source>
</evidence>
<comment type="caution">
    <text evidence="10">Lacks conserved residue(s) required for the propagation of feature annotation.</text>
</comment>
<dbReference type="AlphaFoldDB" id="A0A6L5X5T8"/>
<dbReference type="GO" id="GO:0005524">
    <property type="term" value="F:ATP binding"/>
    <property type="evidence" value="ECO:0007669"/>
    <property type="project" value="UniProtKB-UniRule"/>
</dbReference>
<feature type="binding site" evidence="10">
    <location>
        <begin position="15"/>
        <end position="22"/>
    </location>
    <ligand>
        <name>ATP</name>
        <dbReference type="ChEBI" id="CHEBI:30616"/>
    </ligand>
</feature>
<feature type="site" description="Interaction with substrate tRNA" evidence="10">
    <location>
        <position position="129"/>
    </location>
</feature>
<evidence type="ECO:0000259" key="11">
    <source>
        <dbReference type="PROSITE" id="PS50052"/>
    </source>
</evidence>
<dbReference type="Pfam" id="PF01715">
    <property type="entry name" value="IPPT"/>
    <property type="match status" value="1"/>
</dbReference>
<dbReference type="InterPro" id="IPR027417">
    <property type="entry name" value="P-loop_NTPase"/>
</dbReference>
<dbReference type="InterPro" id="IPR018022">
    <property type="entry name" value="IPT"/>
</dbReference>
<keyword evidence="13" id="KW-1185">Reference proteome</keyword>
<evidence type="ECO:0000313" key="12">
    <source>
        <dbReference type="EMBL" id="MSS14768.1"/>
    </source>
</evidence>
<evidence type="ECO:0000256" key="9">
    <source>
        <dbReference type="ARBA" id="ARBA00049563"/>
    </source>
</evidence>